<sequence length="177" mass="19373">MWASFAQGTANNISETDTTDTGSTSLPKRRDGSEEAVDQSGNGGAASTKKPAARPPSYKTVDGKKHWVRRRESKFSEIEALIPKLRAAADYLNKHEQGLPKKQLPSRKPTELFFDSATEAQFANADIIDHWAPPKSDLTIPTTHADKLALIRELVTAITSTSNCLTTNSTDAAYQER</sequence>
<accession>A0A9W8X4K9</accession>
<name>A0A9W8X4K9_9PLEO</name>
<feature type="region of interest" description="Disordered" evidence="1">
    <location>
        <begin position="1"/>
        <end position="66"/>
    </location>
</feature>
<dbReference type="EMBL" id="JAPEUV010000021">
    <property type="protein sequence ID" value="KAJ4339688.1"/>
    <property type="molecule type" value="Genomic_DNA"/>
</dbReference>
<organism evidence="2 3">
    <name type="scientific">Didymella glomerata</name>
    <dbReference type="NCBI Taxonomy" id="749621"/>
    <lineage>
        <taxon>Eukaryota</taxon>
        <taxon>Fungi</taxon>
        <taxon>Dikarya</taxon>
        <taxon>Ascomycota</taxon>
        <taxon>Pezizomycotina</taxon>
        <taxon>Dothideomycetes</taxon>
        <taxon>Pleosporomycetidae</taxon>
        <taxon>Pleosporales</taxon>
        <taxon>Pleosporineae</taxon>
        <taxon>Didymellaceae</taxon>
        <taxon>Didymella</taxon>
    </lineage>
</organism>
<dbReference type="AlphaFoldDB" id="A0A9W8X4K9"/>
<protein>
    <submittedName>
        <fullName evidence="2">Uncharacterized protein</fullName>
    </submittedName>
</protein>
<proteinExistence type="predicted"/>
<feature type="compositionally biased region" description="Polar residues" evidence="1">
    <location>
        <begin position="1"/>
        <end position="15"/>
    </location>
</feature>
<reference evidence="2" key="1">
    <citation type="submission" date="2022-10" db="EMBL/GenBank/DDBJ databases">
        <title>Tapping the CABI collections for fungal endophytes: first genome assemblies for Collariella, Neodidymelliopsis, Ascochyta clinopodiicola, Didymella pomorum, Didymosphaeria variabile, Neocosmospora piperis and Neocucurbitaria cava.</title>
        <authorList>
            <person name="Hill R."/>
        </authorList>
    </citation>
    <scope>NUCLEOTIDE SEQUENCE</scope>
    <source>
        <strain evidence="2">IMI 360193</strain>
    </source>
</reference>
<gene>
    <name evidence="2" type="ORF">N0V87_003130</name>
</gene>
<dbReference type="OrthoDB" id="10508216at2759"/>
<keyword evidence="3" id="KW-1185">Reference proteome</keyword>
<evidence type="ECO:0000313" key="3">
    <source>
        <dbReference type="Proteomes" id="UP001140562"/>
    </source>
</evidence>
<dbReference type="Proteomes" id="UP001140562">
    <property type="component" value="Unassembled WGS sequence"/>
</dbReference>
<evidence type="ECO:0000256" key="1">
    <source>
        <dbReference type="SAM" id="MobiDB-lite"/>
    </source>
</evidence>
<comment type="caution">
    <text evidence="2">The sequence shown here is derived from an EMBL/GenBank/DDBJ whole genome shotgun (WGS) entry which is preliminary data.</text>
</comment>
<evidence type="ECO:0000313" key="2">
    <source>
        <dbReference type="EMBL" id="KAJ4339688.1"/>
    </source>
</evidence>